<organism evidence="1 2">
    <name type="scientific">Lactobacillus crispatus</name>
    <dbReference type="NCBI Taxonomy" id="47770"/>
    <lineage>
        <taxon>Bacteria</taxon>
        <taxon>Bacillati</taxon>
        <taxon>Bacillota</taxon>
        <taxon>Bacilli</taxon>
        <taxon>Lactobacillales</taxon>
        <taxon>Lactobacillaceae</taxon>
        <taxon>Lactobacillus</taxon>
    </lineage>
</organism>
<keyword evidence="2" id="KW-1185">Reference proteome</keyword>
<proteinExistence type="predicted"/>
<comment type="caution">
    <text evidence="1">The sequence shown here is derived from an EMBL/GenBank/DDBJ whole genome shotgun (WGS) entry which is preliminary data.</text>
</comment>
<evidence type="ECO:0008006" key="3">
    <source>
        <dbReference type="Google" id="ProtNLM"/>
    </source>
</evidence>
<accession>A0ABV2B7N5</accession>
<evidence type="ECO:0000313" key="1">
    <source>
        <dbReference type="EMBL" id="MES5148890.1"/>
    </source>
</evidence>
<dbReference type="Proteomes" id="UP001434419">
    <property type="component" value="Unassembled WGS sequence"/>
</dbReference>
<name>A0ABV2B7N5_9LACO</name>
<gene>
    <name evidence="1" type="ORF">ABVC42_02950</name>
</gene>
<dbReference type="EMBL" id="JBETVU010000012">
    <property type="protein sequence ID" value="MES5148890.1"/>
    <property type="molecule type" value="Genomic_DNA"/>
</dbReference>
<protein>
    <recommendedName>
        <fullName evidence="3">Transcriptional regulator</fullName>
    </recommendedName>
</protein>
<sequence length="88" mass="9838">MNDILEFLKSISDGEVHQLKNKDAFAALNGNNDEVMMVLKLKKQGLVDINEGFVGGHPAITGYYITDKGQDYIKKHTSKINGKIKKIF</sequence>
<reference evidence="1" key="1">
    <citation type="submission" date="2024-06" db="EMBL/GenBank/DDBJ databases">
        <title>Vaginal Lactobacillus fatty acid response mechanisms reveal a metabolite-targeted strategy for bacterial vaginosis treatment.</title>
        <authorList>
            <person name="Zhu M."/>
            <person name="Blainey P.C."/>
            <person name="Bloom S.M."/>
            <person name="Kwon D.S."/>
        </authorList>
    </citation>
    <scope>NUCLEOTIDE SEQUENCE</scope>
    <source>
        <strain evidence="1">194_F1_1</strain>
    </source>
</reference>
<dbReference type="RefSeq" id="WP_005728689.1">
    <property type="nucleotide sequence ID" value="NZ_CAZZQD010000001.1"/>
</dbReference>
<evidence type="ECO:0000313" key="2">
    <source>
        <dbReference type="Proteomes" id="UP001434419"/>
    </source>
</evidence>